<evidence type="ECO:0000313" key="1">
    <source>
        <dbReference type="EMBL" id="PHT47897.1"/>
    </source>
</evidence>
<comment type="caution">
    <text evidence="1">The sequence shown here is derived from an EMBL/GenBank/DDBJ whole genome shotgun (WGS) entry which is preliminary data.</text>
</comment>
<accession>A0A2G2WRN6</accession>
<dbReference type="AlphaFoldDB" id="A0A2G2WRN6"/>
<dbReference type="STRING" id="33114.A0A2G2WRN6"/>
<feature type="non-terminal residue" evidence="1">
    <location>
        <position position="212"/>
    </location>
</feature>
<gene>
    <name evidence="1" type="ORF">CQW23_12105</name>
</gene>
<organism evidence="1 2">
    <name type="scientific">Capsicum baccatum</name>
    <name type="common">Peruvian pepper</name>
    <dbReference type="NCBI Taxonomy" id="33114"/>
    <lineage>
        <taxon>Eukaryota</taxon>
        <taxon>Viridiplantae</taxon>
        <taxon>Streptophyta</taxon>
        <taxon>Embryophyta</taxon>
        <taxon>Tracheophyta</taxon>
        <taxon>Spermatophyta</taxon>
        <taxon>Magnoliopsida</taxon>
        <taxon>eudicotyledons</taxon>
        <taxon>Gunneridae</taxon>
        <taxon>Pentapetalae</taxon>
        <taxon>asterids</taxon>
        <taxon>lamiids</taxon>
        <taxon>Solanales</taxon>
        <taxon>Solanaceae</taxon>
        <taxon>Solanoideae</taxon>
        <taxon>Capsiceae</taxon>
        <taxon>Capsicum</taxon>
    </lineage>
</organism>
<dbReference type="Gene3D" id="2.40.50.140">
    <property type="entry name" value="Nucleic acid-binding proteins"/>
    <property type="match status" value="2"/>
</dbReference>
<name>A0A2G2WRN6_CAPBA</name>
<dbReference type="OrthoDB" id="1304010at2759"/>
<dbReference type="InterPro" id="IPR012340">
    <property type="entry name" value="NA-bd_OB-fold"/>
</dbReference>
<evidence type="ECO:0000313" key="2">
    <source>
        <dbReference type="Proteomes" id="UP000224567"/>
    </source>
</evidence>
<dbReference type="Proteomes" id="UP000224567">
    <property type="component" value="Unassembled WGS sequence"/>
</dbReference>
<dbReference type="PANTHER" id="PTHR47910:SF2">
    <property type="entry name" value="RIBULOSE BISPHOSPHATE CARBOXYLASE LARGE CHAIN, CATALYTIC DOMAIN-CONTAINING PROTEIN"/>
    <property type="match status" value="1"/>
</dbReference>
<reference evidence="1 2" key="1">
    <citation type="journal article" date="2017" name="Genome Biol.">
        <title>New reference genome sequences of hot pepper reveal the massive evolution of plant disease-resistance genes by retroduplication.</title>
        <authorList>
            <person name="Kim S."/>
            <person name="Park J."/>
            <person name="Yeom S.I."/>
            <person name="Kim Y.M."/>
            <person name="Seo E."/>
            <person name="Kim K.T."/>
            <person name="Kim M.S."/>
            <person name="Lee J.M."/>
            <person name="Cheong K."/>
            <person name="Shin H.S."/>
            <person name="Kim S.B."/>
            <person name="Han K."/>
            <person name="Lee J."/>
            <person name="Park M."/>
            <person name="Lee H.A."/>
            <person name="Lee H.Y."/>
            <person name="Lee Y."/>
            <person name="Oh S."/>
            <person name="Lee J.H."/>
            <person name="Choi E."/>
            <person name="Choi E."/>
            <person name="Lee S.E."/>
            <person name="Jeon J."/>
            <person name="Kim H."/>
            <person name="Choi G."/>
            <person name="Song H."/>
            <person name="Lee J."/>
            <person name="Lee S.C."/>
            <person name="Kwon J.K."/>
            <person name="Lee H.Y."/>
            <person name="Koo N."/>
            <person name="Hong Y."/>
            <person name="Kim R.W."/>
            <person name="Kang W.H."/>
            <person name="Huh J.H."/>
            <person name="Kang B.C."/>
            <person name="Yang T.J."/>
            <person name="Lee Y.H."/>
            <person name="Bennetzen J.L."/>
            <person name="Choi D."/>
        </authorList>
    </citation>
    <scope>NUCLEOTIDE SEQUENCE [LARGE SCALE GENOMIC DNA]</scope>
    <source>
        <strain evidence="2">cv. PBC81</strain>
    </source>
</reference>
<dbReference type="SUPFAM" id="SSF50249">
    <property type="entry name" value="Nucleic acid-binding proteins"/>
    <property type="match status" value="1"/>
</dbReference>
<keyword evidence="2" id="KW-1185">Reference proteome</keyword>
<dbReference type="EMBL" id="MLFT02000005">
    <property type="protein sequence ID" value="PHT47897.1"/>
    <property type="molecule type" value="Genomic_DNA"/>
</dbReference>
<sequence length="212" mass="24409">MYTIMAKLGSNFCPDWRGVNTASLVLEEFLRLALEEIILTENPNLVVESENQVQAIMFGTNITYFEDVFAPFNTYLVSIAQVKEPTSENKRALNDYIWTIDRSTIVELMEKVTPPKDSLQQPTRLSLTTFDTFEYKPKDYEIDILAIVINGNNPTKTESEKRVQEFIIMDKQKKPTKLALWDSFIDYDGIKLLEQLPKFPVILARRVSKATT</sequence>
<proteinExistence type="predicted"/>
<dbReference type="PANTHER" id="PTHR47910">
    <property type="entry name" value="RIBULOSE BISPHOSPHATE CARBOXYLASE LARGE CHAIN, CATALYTIC DOMAIN-CONTAINING PROTEIN"/>
    <property type="match status" value="1"/>
</dbReference>
<protein>
    <submittedName>
        <fullName evidence="1">Uncharacterized protein</fullName>
    </submittedName>
</protein>
<reference evidence="2" key="2">
    <citation type="journal article" date="2017" name="J. Anim. Genet.">
        <title>Multiple reference genome sequences of hot pepper reveal the massive evolution of plant disease resistance genes by retroduplication.</title>
        <authorList>
            <person name="Kim S."/>
            <person name="Park J."/>
            <person name="Yeom S.-I."/>
            <person name="Kim Y.-M."/>
            <person name="Seo E."/>
            <person name="Kim K.-T."/>
            <person name="Kim M.-S."/>
            <person name="Lee J.M."/>
            <person name="Cheong K."/>
            <person name="Shin H.-S."/>
            <person name="Kim S.-B."/>
            <person name="Han K."/>
            <person name="Lee J."/>
            <person name="Park M."/>
            <person name="Lee H.-A."/>
            <person name="Lee H.-Y."/>
            <person name="Lee Y."/>
            <person name="Oh S."/>
            <person name="Lee J.H."/>
            <person name="Choi E."/>
            <person name="Choi E."/>
            <person name="Lee S.E."/>
            <person name="Jeon J."/>
            <person name="Kim H."/>
            <person name="Choi G."/>
            <person name="Song H."/>
            <person name="Lee J."/>
            <person name="Lee S.-C."/>
            <person name="Kwon J.-K."/>
            <person name="Lee H.-Y."/>
            <person name="Koo N."/>
            <person name="Hong Y."/>
            <person name="Kim R.W."/>
            <person name="Kang W.-H."/>
            <person name="Huh J.H."/>
            <person name="Kang B.-C."/>
            <person name="Yang T.-J."/>
            <person name="Lee Y.-H."/>
            <person name="Bennetzen J.L."/>
            <person name="Choi D."/>
        </authorList>
    </citation>
    <scope>NUCLEOTIDE SEQUENCE [LARGE SCALE GENOMIC DNA]</scope>
    <source>
        <strain evidence="2">cv. PBC81</strain>
    </source>
</reference>